<proteinExistence type="predicted"/>
<evidence type="ECO:0000313" key="2">
    <source>
        <dbReference type="Proteomes" id="UP001163735"/>
    </source>
</evidence>
<reference evidence="1" key="1">
    <citation type="submission" date="2022-09" db="EMBL/GenBank/DDBJ databases">
        <authorList>
            <person name="Cebeci A."/>
            <person name="Ture M."/>
            <person name="Alemdag M."/>
            <person name="Altinok I."/>
        </authorList>
    </citation>
    <scope>NUCLEOTIDE SEQUENCE</scope>
</reference>
<organism evidence="1 2">
    <name type="scientific">Aeromonas phage APT65</name>
    <dbReference type="NCBI Taxonomy" id="2982914"/>
    <lineage>
        <taxon>Viruses</taxon>
        <taxon>Duplodnaviria</taxon>
        <taxon>Heunggongvirae</taxon>
        <taxon>Uroviricota</taxon>
        <taxon>Caudoviricetes</taxon>
        <taxon>Aquaneticvirus</taxon>
        <taxon>Aquaneticvirus ApT65</taxon>
    </lineage>
</organism>
<sequence>MIETNEIIFEKGWMLKGEDNLYSEHKTRKEAREYKSSYKMLTNGKILTLYKYFKVINKDNGSITLVMTRSS</sequence>
<accession>A0A9E8GH26</accession>
<keyword evidence="2" id="KW-1185">Reference proteome</keyword>
<gene>
    <name evidence="1" type="ORF">APT65_00064</name>
</gene>
<dbReference type="EMBL" id="OP491958">
    <property type="protein sequence ID" value="UZV39667.1"/>
    <property type="molecule type" value="Genomic_DNA"/>
</dbReference>
<name>A0A9E8GH26_9CAUD</name>
<dbReference type="Proteomes" id="UP001163735">
    <property type="component" value="Segment"/>
</dbReference>
<protein>
    <submittedName>
        <fullName evidence="1">Uncharacterized protein</fullName>
    </submittedName>
</protein>
<evidence type="ECO:0000313" key="1">
    <source>
        <dbReference type="EMBL" id="UZV39667.1"/>
    </source>
</evidence>